<dbReference type="RefSeq" id="WP_004465811.1">
    <property type="nucleotide sequence ID" value="NZ_AHON02000050.1"/>
</dbReference>
<dbReference type="GO" id="GO:0046872">
    <property type="term" value="F:metal ion binding"/>
    <property type="evidence" value="ECO:0007669"/>
    <property type="project" value="UniProtKB-KW"/>
</dbReference>
<sequence length="299" mass="34395">MPQSIRIKSILNKTKRRDPWFLDDYTINPYAGCSFRCLYCYVGGSKYGFNAEDKLSVKENAVEVLDRQLRNSARKNRYGIIVLSSATDPYLQFEKERGITRELLKIILKYKFPVHILTKSDLILRDLDLLSEIEKEAILPGDLKERLNRKSFLTFSFSVLDDSVAKIFEPGATPPSLRLAALKETLKNGFFSGVSLMPLLPHISDIGENLEFMFQTFKGIGIRYILPASLTLFGGNDPSDSKSLVFKAIEKHYPHLIPKYRKFFSKGYRMPEYYQNALRNKTNELCARYELQKGILAYD</sequence>
<proteinExistence type="predicted"/>
<dbReference type="InterPro" id="IPR007197">
    <property type="entry name" value="rSAM"/>
</dbReference>
<dbReference type="SUPFAM" id="SSF102114">
    <property type="entry name" value="Radical SAM enzymes"/>
    <property type="match status" value="1"/>
</dbReference>
<keyword evidence="6" id="KW-1185">Reference proteome</keyword>
<feature type="domain" description="Radical SAM core" evidence="4">
    <location>
        <begin position="27"/>
        <end position="205"/>
    </location>
</feature>
<name>A0A0E2BEA8_9LEPT</name>
<evidence type="ECO:0000256" key="3">
    <source>
        <dbReference type="ARBA" id="ARBA00023014"/>
    </source>
</evidence>
<evidence type="ECO:0000259" key="4">
    <source>
        <dbReference type="Pfam" id="PF04055"/>
    </source>
</evidence>
<dbReference type="PANTHER" id="PTHR43432:SF5">
    <property type="entry name" value="ELP3_MIAA_NIFB-LIKE RADICAL SAM CORE DOMAIN-CONTAINING PROTEIN"/>
    <property type="match status" value="1"/>
</dbReference>
<keyword evidence="3" id="KW-0411">Iron-sulfur</keyword>
<reference evidence="5" key="1">
    <citation type="submission" date="2012-10" db="EMBL/GenBank/DDBJ databases">
        <authorList>
            <person name="Harkins D.M."/>
            <person name="Durkin A.S."/>
            <person name="Brinkac L.M."/>
            <person name="Haft D.H."/>
            <person name="Selengut J.D."/>
            <person name="Sanka R."/>
            <person name="DePew J."/>
            <person name="Purushe J."/>
            <person name="Matthias M.A."/>
            <person name="Vinetz J.M."/>
            <person name="Sutton G.G."/>
            <person name="Nierman W.C."/>
            <person name="Fouts D.E."/>
        </authorList>
    </citation>
    <scope>NUCLEOTIDE SEQUENCE [LARGE SCALE GENOMIC DNA]</scope>
    <source>
        <strain evidence="5">MOR084</strain>
    </source>
</reference>
<keyword evidence="1" id="KW-0479">Metal-binding</keyword>
<protein>
    <recommendedName>
        <fullName evidence="4">Radical SAM core domain-containing protein</fullName>
    </recommendedName>
</protein>
<dbReference type="GO" id="GO:0003824">
    <property type="term" value="F:catalytic activity"/>
    <property type="evidence" value="ECO:0007669"/>
    <property type="project" value="InterPro"/>
</dbReference>
<dbReference type="SFLD" id="SFLDS00029">
    <property type="entry name" value="Radical_SAM"/>
    <property type="match status" value="1"/>
</dbReference>
<evidence type="ECO:0000256" key="2">
    <source>
        <dbReference type="ARBA" id="ARBA00023004"/>
    </source>
</evidence>
<evidence type="ECO:0000313" key="5">
    <source>
        <dbReference type="EMBL" id="EKO33539.1"/>
    </source>
</evidence>
<dbReference type="CDD" id="cd01335">
    <property type="entry name" value="Radical_SAM"/>
    <property type="match status" value="1"/>
</dbReference>
<dbReference type="Pfam" id="PF04055">
    <property type="entry name" value="Radical_SAM"/>
    <property type="match status" value="1"/>
</dbReference>
<dbReference type="PANTHER" id="PTHR43432">
    <property type="entry name" value="SLR0285 PROTEIN"/>
    <property type="match status" value="1"/>
</dbReference>
<evidence type="ECO:0000256" key="1">
    <source>
        <dbReference type="ARBA" id="ARBA00022723"/>
    </source>
</evidence>
<dbReference type="GO" id="GO:0051536">
    <property type="term" value="F:iron-sulfur cluster binding"/>
    <property type="evidence" value="ECO:0007669"/>
    <property type="project" value="UniProtKB-KW"/>
</dbReference>
<dbReference type="InterPro" id="IPR058240">
    <property type="entry name" value="rSAM_sf"/>
</dbReference>
<dbReference type="Gene3D" id="3.80.30.30">
    <property type="match status" value="1"/>
</dbReference>
<organism evidence="5 6">
    <name type="scientific">Leptospira santarosai str. MOR084</name>
    <dbReference type="NCBI Taxonomy" id="1049984"/>
    <lineage>
        <taxon>Bacteria</taxon>
        <taxon>Pseudomonadati</taxon>
        <taxon>Spirochaetota</taxon>
        <taxon>Spirochaetia</taxon>
        <taxon>Leptospirales</taxon>
        <taxon>Leptospiraceae</taxon>
        <taxon>Leptospira</taxon>
    </lineage>
</organism>
<dbReference type="EMBL" id="AHON02000050">
    <property type="protein sequence ID" value="EKO33539.1"/>
    <property type="molecule type" value="Genomic_DNA"/>
</dbReference>
<comment type="caution">
    <text evidence="5">The sequence shown here is derived from an EMBL/GenBank/DDBJ whole genome shotgun (WGS) entry which is preliminary data.</text>
</comment>
<dbReference type="InterPro" id="IPR040086">
    <property type="entry name" value="MJ0683-like"/>
</dbReference>
<evidence type="ECO:0000313" key="6">
    <source>
        <dbReference type="Proteomes" id="UP000006329"/>
    </source>
</evidence>
<dbReference type="SFLD" id="SFLDG01084">
    <property type="entry name" value="Uncharacterised_Radical_SAM_Su"/>
    <property type="match status" value="1"/>
</dbReference>
<keyword evidence="2" id="KW-0408">Iron</keyword>
<gene>
    <name evidence="5" type="ORF">LEP1GSC179_1950</name>
</gene>
<dbReference type="Proteomes" id="UP000006329">
    <property type="component" value="Unassembled WGS sequence"/>
</dbReference>
<dbReference type="AlphaFoldDB" id="A0A0E2BEA8"/>
<accession>A0A0E2BEA8</accession>